<organism evidence="1 2">
    <name type="scientific">Melastoma candidum</name>
    <dbReference type="NCBI Taxonomy" id="119954"/>
    <lineage>
        <taxon>Eukaryota</taxon>
        <taxon>Viridiplantae</taxon>
        <taxon>Streptophyta</taxon>
        <taxon>Embryophyta</taxon>
        <taxon>Tracheophyta</taxon>
        <taxon>Spermatophyta</taxon>
        <taxon>Magnoliopsida</taxon>
        <taxon>eudicotyledons</taxon>
        <taxon>Gunneridae</taxon>
        <taxon>Pentapetalae</taxon>
        <taxon>rosids</taxon>
        <taxon>malvids</taxon>
        <taxon>Myrtales</taxon>
        <taxon>Melastomataceae</taxon>
        <taxon>Melastomatoideae</taxon>
        <taxon>Melastomateae</taxon>
        <taxon>Melastoma</taxon>
    </lineage>
</organism>
<comment type="caution">
    <text evidence="1">The sequence shown here is derived from an EMBL/GenBank/DDBJ whole genome shotgun (WGS) entry which is preliminary data.</text>
</comment>
<gene>
    <name evidence="1" type="ORF">MLD38_024906</name>
</gene>
<protein>
    <submittedName>
        <fullName evidence="1">Uncharacterized protein</fullName>
    </submittedName>
</protein>
<evidence type="ECO:0000313" key="2">
    <source>
        <dbReference type="Proteomes" id="UP001057402"/>
    </source>
</evidence>
<accession>A0ACB9NTQ9</accession>
<proteinExistence type="predicted"/>
<dbReference type="Proteomes" id="UP001057402">
    <property type="component" value="Chromosome 7"/>
</dbReference>
<name>A0ACB9NTQ9_9MYRT</name>
<sequence>MPFHVFDKMRSDILLGLINFIKQGRIVTCFPSAPKKMAGTVGFFLARAATFWHCLHLWYVNIGPRQDRIRAQNEFVRESLMKKYGDGALGPGKKA</sequence>
<reference evidence="2" key="1">
    <citation type="journal article" date="2023" name="Front. Plant Sci.">
        <title>Chromosomal-level genome assembly of Melastoma candidum provides insights into trichome evolution.</title>
        <authorList>
            <person name="Zhong Y."/>
            <person name="Wu W."/>
            <person name="Sun C."/>
            <person name="Zou P."/>
            <person name="Liu Y."/>
            <person name="Dai S."/>
            <person name="Zhou R."/>
        </authorList>
    </citation>
    <scope>NUCLEOTIDE SEQUENCE [LARGE SCALE GENOMIC DNA]</scope>
</reference>
<dbReference type="EMBL" id="CM042886">
    <property type="protein sequence ID" value="KAI4340030.1"/>
    <property type="molecule type" value="Genomic_DNA"/>
</dbReference>
<keyword evidence="2" id="KW-1185">Reference proteome</keyword>
<evidence type="ECO:0000313" key="1">
    <source>
        <dbReference type="EMBL" id="KAI4340030.1"/>
    </source>
</evidence>